<evidence type="ECO:0000256" key="1">
    <source>
        <dbReference type="ARBA" id="ARBA00005417"/>
    </source>
</evidence>
<dbReference type="Pfam" id="PF14524">
    <property type="entry name" value="Wzt_C"/>
    <property type="match status" value="1"/>
</dbReference>
<dbReference type="RefSeq" id="WP_145345522.1">
    <property type="nucleotide sequence ID" value="NZ_CP036261.1"/>
</dbReference>
<dbReference type="GO" id="GO:0005524">
    <property type="term" value="F:ATP binding"/>
    <property type="evidence" value="ECO:0007669"/>
    <property type="project" value="UniProtKB-KW"/>
</dbReference>
<dbReference type="PANTHER" id="PTHR46743">
    <property type="entry name" value="TEICHOIC ACIDS EXPORT ATP-BINDING PROTEIN TAGH"/>
    <property type="match status" value="1"/>
</dbReference>
<keyword evidence="3" id="KW-0547">Nucleotide-binding</keyword>
<dbReference type="InterPro" id="IPR029439">
    <property type="entry name" value="Wzt_C"/>
</dbReference>
<keyword evidence="2" id="KW-0813">Transport</keyword>
<dbReference type="InterPro" id="IPR017871">
    <property type="entry name" value="ABC_transporter-like_CS"/>
</dbReference>
<dbReference type="Gene3D" id="3.40.50.300">
    <property type="entry name" value="P-loop containing nucleotide triphosphate hydrolases"/>
    <property type="match status" value="1"/>
</dbReference>
<sequence length="432" mass="47773">MTTAITVENLSKAYRIGLTEEIPDTLLSAATGLLKAPLRKFKELRHLDTSMHSHHSESIHWALRDVSFEVREGEVLGVIGRNGAGKSTLLKILSRITEPTSGRATIRGRVSSLLEVGTGFHPELSGRENVYLNGTILGMTKKEIDRKFDEIVEFSGVEKYLDTPIKRYSSGMKVRLAFAVAAHLEPEILIIDEVLAVGDAEFQKKCMGKMQDVAGEGRTVLFVSHNIPAVSNLCRTGCVIEAGSMIASGDIDDCVTIYLKSQIEVSADSKLSSSDLNRTRVSEVAIQSQDTESALIYVTDTIEFRVAIIAHRLIENARLAIRVFDSLGNRVVTLHTDYQHPETIHIDANTEVELFCALRNCRLAPGTYTVDIQFDEGRNTIELLTACRSFDIQHEDLYGTGKSFPARTTIVYGDTQWSINPISMQAARSLRS</sequence>
<dbReference type="PANTHER" id="PTHR46743:SF2">
    <property type="entry name" value="TEICHOIC ACIDS EXPORT ATP-BINDING PROTEIN TAGH"/>
    <property type="match status" value="1"/>
</dbReference>
<name>A0A517M0E5_9BACT</name>
<dbReference type="PROSITE" id="PS50893">
    <property type="entry name" value="ABC_TRANSPORTER_2"/>
    <property type="match status" value="1"/>
</dbReference>
<dbReference type="SMART" id="SM00382">
    <property type="entry name" value="AAA"/>
    <property type="match status" value="1"/>
</dbReference>
<evidence type="ECO:0000256" key="2">
    <source>
        <dbReference type="ARBA" id="ARBA00022448"/>
    </source>
</evidence>
<dbReference type="GO" id="GO:0016020">
    <property type="term" value="C:membrane"/>
    <property type="evidence" value="ECO:0007669"/>
    <property type="project" value="InterPro"/>
</dbReference>
<evidence type="ECO:0000313" key="6">
    <source>
        <dbReference type="EMBL" id="QDS88350.1"/>
    </source>
</evidence>
<accession>A0A517M0E5</accession>
<reference evidence="6 7" key="1">
    <citation type="submission" date="2019-02" db="EMBL/GenBank/DDBJ databases">
        <title>Deep-cultivation of Planctomycetes and their phenomic and genomic characterization uncovers novel biology.</title>
        <authorList>
            <person name="Wiegand S."/>
            <person name="Jogler M."/>
            <person name="Boedeker C."/>
            <person name="Pinto D."/>
            <person name="Vollmers J."/>
            <person name="Rivas-Marin E."/>
            <person name="Kohn T."/>
            <person name="Peeters S.H."/>
            <person name="Heuer A."/>
            <person name="Rast P."/>
            <person name="Oberbeckmann S."/>
            <person name="Bunk B."/>
            <person name="Jeske O."/>
            <person name="Meyerdierks A."/>
            <person name="Storesund J.E."/>
            <person name="Kallscheuer N."/>
            <person name="Luecker S."/>
            <person name="Lage O.M."/>
            <person name="Pohl T."/>
            <person name="Merkel B.J."/>
            <person name="Hornburger P."/>
            <person name="Mueller R.-W."/>
            <person name="Bruemmer F."/>
            <person name="Labrenz M."/>
            <person name="Spormann A.M."/>
            <person name="Op den Camp H."/>
            <person name="Overmann J."/>
            <person name="Amann R."/>
            <person name="Jetten M.S.M."/>
            <person name="Mascher T."/>
            <person name="Medema M.H."/>
            <person name="Devos D.P."/>
            <person name="Kaster A.-K."/>
            <person name="Ovreas L."/>
            <person name="Rohde M."/>
            <person name="Galperin M.Y."/>
            <person name="Jogler C."/>
        </authorList>
    </citation>
    <scope>NUCLEOTIDE SEQUENCE [LARGE SCALE GENOMIC DNA]</scope>
    <source>
        <strain evidence="6 7">EC9</strain>
    </source>
</reference>
<dbReference type="KEGG" id="ruv:EC9_25400"/>
<evidence type="ECO:0000313" key="7">
    <source>
        <dbReference type="Proteomes" id="UP000319557"/>
    </source>
</evidence>
<dbReference type="InterPro" id="IPR003439">
    <property type="entry name" value="ABC_transporter-like_ATP-bd"/>
</dbReference>
<dbReference type="GO" id="GO:0016887">
    <property type="term" value="F:ATP hydrolysis activity"/>
    <property type="evidence" value="ECO:0007669"/>
    <property type="project" value="InterPro"/>
</dbReference>
<dbReference type="CDD" id="cd03220">
    <property type="entry name" value="ABC_KpsT_Wzt"/>
    <property type="match status" value="1"/>
</dbReference>
<comment type="similarity">
    <text evidence="1">Belongs to the ABC transporter superfamily.</text>
</comment>
<dbReference type="InterPro" id="IPR027417">
    <property type="entry name" value="P-loop_NTPase"/>
</dbReference>
<dbReference type="PROSITE" id="PS00211">
    <property type="entry name" value="ABC_TRANSPORTER_1"/>
    <property type="match status" value="1"/>
</dbReference>
<dbReference type="EMBL" id="CP036261">
    <property type="protein sequence ID" value="QDS88350.1"/>
    <property type="molecule type" value="Genomic_DNA"/>
</dbReference>
<keyword evidence="7" id="KW-1185">Reference proteome</keyword>
<dbReference type="GO" id="GO:0140359">
    <property type="term" value="F:ABC-type transporter activity"/>
    <property type="evidence" value="ECO:0007669"/>
    <property type="project" value="InterPro"/>
</dbReference>
<dbReference type="InterPro" id="IPR015860">
    <property type="entry name" value="ABC_transpr_TagH-like"/>
</dbReference>
<evidence type="ECO:0000259" key="5">
    <source>
        <dbReference type="PROSITE" id="PS50893"/>
    </source>
</evidence>
<dbReference type="InterPro" id="IPR050683">
    <property type="entry name" value="Bact_Polysacc_Export_ATP-bd"/>
</dbReference>
<dbReference type="SUPFAM" id="SSF52540">
    <property type="entry name" value="P-loop containing nucleoside triphosphate hydrolases"/>
    <property type="match status" value="1"/>
</dbReference>
<feature type="domain" description="ABC transporter" evidence="5">
    <location>
        <begin position="44"/>
        <end position="267"/>
    </location>
</feature>
<evidence type="ECO:0000256" key="3">
    <source>
        <dbReference type="ARBA" id="ARBA00022741"/>
    </source>
</evidence>
<keyword evidence="4 6" id="KW-0067">ATP-binding</keyword>
<protein>
    <submittedName>
        <fullName evidence="6">Teichoic acids export ATP-binding protein TagH</fullName>
    </submittedName>
</protein>
<dbReference type="InterPro" id="IPR003593">
    <property type="entry name" value="AAA+_ATPase"/>
</dbReference>
<evidence type="ECO:0000256" key="4">
    <source>
        <dbReference type="ARBA" id="ARBA00022840"/>
    </source>
</evidence>
<organism evidence="6 7">
    <name type="scientific">Rosistilla ulvae</name>
    <dbReference type="NCBI Taxonomy" id="1930277"/>
    <lineage>
        <taxon>Bacteria</taxon>
        <taxon>Pseudomonadati</taxon>
        <taxon>Planctomycetota</taxon>
        <taxon>Planctomycetia</taxon>
        <taxon>Pirellulales</taxon>
        <taxon>Pirellulaceae</taxon>
        <taxon>Rosistilla</taxon>
    </lineage>
</organism>
<dbReference type="AlphaFoldDB" id="A0A517M0E5"/>
<dbReference type="CDD" id="cd10147">
    <property type="entry name" value="Wzt_C-like"/>
    <property type="match status" value="1"/>
</dbReference>
<proteinExistence type="inferred from homology"/>
<dbReference type="OrthoDB" id="9778870at2"/>
<gene>
    <name evidence="6" type="primary">tagH_1</name>
    <name evidence="6" type="ORF">EC9_25400</name>
</gene>
<dbReference type="Pfam" id="PF00005">
    <property type="entry name" value="ABC_tran"/>
    <property type="match status" value="1"/>
</dbReference>
<dbReference type="Proteomes" id="UP000319557">
    <property type="component" value="Chromosome"/>
</dbReference>
<dbReference type="Gene3D" id="2.70.50.60">
    <property type="entry name" value="abc- transporter (atp binding component) like domain"/>
    <property type="match status" value="1"/>
</dbReference>